<dbReference type="RefSeq" id="XP_005718376.1">
    <property type="nucleotide sequence ID" value="XM_005718319.1"/>
</dbReference>
<organism evidence="1 2">
    <name type="scientific">Chondrus crispus</name>
    <name type="common">Carrageen Irish moss</name>
    <name type="synonym">Polymorpha crispa</name>
    <dbReference type="NCBI Taxonomy" id="2769"/>
    <lineage>
        <taxon>Eukaryota</taxon>
        <taxon>Rhodophyta</taxon>
        <taxon>Florideophyceae</taxon>
        <taxon>Rhodymeniophycidae</taxon>
        <taxon>Gigartinales</taxon>
        <taxon>Gigartinaceae</taxon>
        <taxon>Chondrus</taxon>
    </lineage>
</organism>
<dbReference type="KEGG" id="ccp:CHC_T00001035001"/>
<proteinExistence type="predicted"/>
<evidence type="ECO:0000313" key="2">
    <source>
        <dbReference type="Proteomes" id="UP000012073"/>
    </source>
</evidence>
<keyword evidence="2" id="KW-1185">Reference proteome</keyword>
<protein>
    <submittedName>
        <fullName evidence="1">Uncharacterized protein</fullName>
    </submittedName>
</protein>
<dbReference type="AlphaFoldDB" id="R7QL68"/>
<dbReference type="GeneID" id="17326093"/>
<sequence>MFLEMKGNGVPLGPELSDALRQTSSRRTVCVLRSHFVSKPGKEARQIRLRCNVVSLISSKSKYCVQFTKHSDSLLRYD</sequence>
<dbReference type="Gramene" id="CDF38483">
    <property type="protein sequence ID" value="CDF38483"/>
    <property type="gene ID" value="CHC_T00001035001"/>
</dbReference>
<name>R7QL68_CHOCR</name>
<dbReference type="EMBL" id="HG001934">
    <property type="protein sequence ID" value="CDF38483.1"/>
    <property type="molecule type" value="Genomic_DNA"/>
</dbReference>
<evidence type="ECO:0000313" key="1">
    <source>
        <dbReference type="EMBL" id="CDF38483.1"/>
    </source>
</evidence>
<dbReference type="Proteomes" id="UP000012073">
    <property type="component" value="Unassembled WGS sequence"/>
</dbReference>
<gene>
    <name evidence="1" type="ORF">CHC_T00001035001</name>
</gene>
<accession>R7QL68</accession>
<reference evidence="2" key="1">
    <citation type="journal article" date="2013" name="Proc. Natl. Acad. Sci. U.S.A.">
        <title>Genome structure and metabolic features in the red seaweed Chondrus crispus shed light on evolution of the Archaeplastida.</title>
        <authorList>
            <person name="Collen J."/>
            <person name="Porcel B."/>
            <person name="Carre W."/>
            <person name="Ball S.G."/>
            <person name="Chaparro C."/>
            <person name="Tonon T."/>
            <person name="Barbeyron T."/>
            <person name="Michel G."/>
            <person name="Noel B."/>
            <person name="Valentin K."/>
            <person name="Elias M."/>
            <person name="Artiguenave F."/>
            <person name="Arun A."/>
            <person name="Aury J.M."/>
            <person name="Barbosa-Neto J.F."/>
            <person name="Bothwell J.H."/>
            <person name="Bouget F.Y."/>
            <person name="Brillet L."/>
            <person name="Cabello-Hurtado F."/>
            <person name="Capella-Gutierrez S."/>
            <person name="Charrier B."/>
            <person name="Cladiere L."/>
            <person name="Cock J.M."/>
            <person name="Coelho S.M."/>
            <person name="Colleoni C."/>
            <person name="Czjzek M."/>
            <person name="Da Silva C."/>
            <person name="Delage L."/>
            <person name="Denoeud F."/>
            <person name="Deschamps P."/>
            <person name="Dittami S.M."/>
            <person name="Gabaldon T."/>
            <person name="Gachon C.M."/>
            <person name="Groisillier A."/>
            <person name="Herve C."/>
            <person name="Jabbari K."/>
            <person name="Katinka M."/>
            <person name="Kloareg B."/>
            <person name="Kowalczyk N."/>
            <person name="Labadie K."/>
            <person name="Leblanc C."/>
            <person name="Lopez P.J."/>
            <person name="McLachlan D.H."/>
            <person name="Meslet-Cladiere L."/>
            <person name="Moustafa A."/>
            <person name="Nehr Z."/>
            <person name="Nyvall Collen P."/>
            <person name="Panaud O."/>
            <person name="Partensky F."/>
            <person name="Poulain J."/>
            <person name="Rensing S.A."/>
            <person name="Rousvoal S."/>
            <person name="Samson G."/>
            <person name="Symeonidi A."/>
            <person name="Weissenbach J."/>
            <person name="Zambounis A."/>
            <person name="Wincker P."/>
            <person name="Boyen C."/>
        </authorList>
    </citation>
    <scope>NUCLEOTIDE SEQUENCE [LARGE SCALE GENOMIC DNA]</scope>
    <source>
        <strain evidence="2">cv. Stackhouse</strain>
    </source>
</reference>